<dbReference type="InterPro" id="IPR016874">
    <property type="entry name" value="TcmP-like"/>
</dbReference>
<dbReference type="Pfam" id="PF04072">
    <property type="entry name" value="LCM"/>
    <property type="match status" value="1"/>
</dbReference>
<sequence length="273" mass="31603">MPKPKAMHPIHLDKEKETLLITLYAKALDTHLKQPILNDIKAKAITNRIEYNFEKLNHSGSNHLMVIRAKQLDTWLEAFLKRHSEAVVLNLGCGLDTRISRINPPSSVSWFDVDFPEVIDVRRHFYSDQDNYKMMPSSVTDNDWLAAIPHDKPTMVIAEGILEYLTEEDVQTLFHRLTAHFPQGQIAFDVMNSFAITSGKEDLKKTTGAEHTWAVDTIQRVDQLNPKLTRKTCISVLRSPYTHKLPIKYRLLYRLFSLVPSFKNMIRVLLYEF</sequence>
<protein>
    <submittedName>
        <fullName evidence="3">Putative O-methyltransferase</fullName>
    </submittedName>
</protein>
<dbReference type="PIRSF" id="PIRSF028177">
    <property type="entry name" value="Polyketide_synth_Omtfrase_TcmP"/>
    <property type="match status" value="1"/>
</dbReference>
<organism evidence="3 4">
    <name type="scientific">Pullulanibacillus camelliae</name>
    <dbReference type="NCBI Taxonomy" id="1707096"/>
    <lineage>
        <taxon>Bacteria</taxon>
        <taxon>Bacillati</taxon>
        <taxon>Bacillota</taxon>
        <taxon>Bacilli</taxon>
        <taxon>Bacillales</taxon>
        <taxon>Sporolactobacillaceae</taxon>
        <taxon>Pullulanibacillus</taxon>
    </lineage>
</organism>
<evidence type="ECO:0000256" key="2">
    <source>
        <dbReference type="ARBA" id="ARBA00022679"/>
    </source>
</evidence>
<evidence type="ECO:0000313" key="3">
    <source>
        <dbReference type="EMBL" id="GGE34975.1"/>
    </source>
</evidence>
<dbReference type="RefSeq" id="WP_188690688.1">
    <property type="nucleotide sequence ID" value="NZ_BMIR01000004.1"/>
</dbReference>
<name>A0A8J2VQB0_9BACL</name>
<dbReference type="InterPro" id="IPR007213">
    <property type="entry name" value="Ppm1/Ppm2/Tcmp"/>
</dbReference>
<dbReference type="AlphaFoldDB" id="A0A8J2VQB0"/>
<evidence type="ECO:0000313" key="4">
    <source>
        <dbReference type="Proteomes" id="UP000628775"/>
    </source>
</evidence>
<accession>A0A8J2VQB0</accession>
<evidence type="ECO:0000256" key="1">
    <source>
        <dbReference type="ARBA" id="ARBA00022603"/>
    </source>
</evidence>
<keyword evidence="4" id="KW-1185">Reference proteome</keyword>
<proteinExistence type="predicted"/>
<gene>
    <name evidence="3" type="ORF">GCM10011391_12060</name>
</gene>
<dbReference type="Gene3D" id="3.40.50.150">
    <property type="entry name" value="Vaccinia Virus protein VP39"/>
    <property type="match status" value="1"/>
</dbReference>
<dbReference type="InterPro" id="IPR029063">
    <property type="entry name" value="SAM-dependent_MTases_sf"/>
</dbReference>
<comment type="caution">
    <text evidence="3">The sequence shown here is derived from an EMBL/GenBank/DDBJ whole genome shotgun (WGS) entry which is preliminary data.</text>
</comment>
<dbReference type="SUPFAM" id="SSF53335">
    <property type="entry name" value="S-adenosyl-L-methionine-dependent methyltransferases"/>
    <property type="match status" value="1"/>
</dbReference>
<reference evidence="3" key="2">
    <citation type="submission" date="2020-09" db="EMBL/GenBank/DDBJ databases">
        <authorList>
            <person name="Sun Q."/>
            <person name="Zhou Y."/>
        </authorList>
    </citation>
    <scope>NUCLEOTIDE SEQUENCE</scope>
    <source>
        <strain evidence="3">CGMCC 1.15371</strain>
    </source>
</reference>
<dbReference type="Proteomes" id="UP000628775">
    <property type="component" value="Unassembled WGS sequence"/>
</dbReference>
<keyword evidence="2" id="KW-0808">Transferase</keyword>
<dbReference type="GO" id="GO:0008168">
    <property type="term" value="F:methyltransferase activity"/>
    <property type="evidence" value="ECO:0007669"/>
    <property type="project" value="UniProtKB-KW"/>
</dbReference>
<dbReference type="PANTHER" id="PTHR43619:SF2">
    <property type="entry name" value="S-ADENOSYL-L-METHIONINE-DEPENDENT METHYLTRANSFERASES SUPERFAMILY PROTEIN"/>
    <property type="match status" value="1"/>
</dbReference>
<dbReference type="PANTHER" id="PTHR43619">
    <property type="entry name" value="S-ADENOSYL-L-METHIONINE-DEPENDENT METHYLTRANSFERASE YKTD-RELATED"/>
    <property type="match status" value="1"/>
</dbReference>
<dbReference type="GO" id="GO:0032259">
    <property type="term" value="P:methylation"/>
    <property type="evidence" value="ECO:0007669"/>
    <property type="project" value="UniProtKB-KW"/>
</dbReference>
<reference evidence="3" key="1">
    <citation type="journal article" date="2014" name="Int. J. Syst. Evol. Microbiol.">
        <title>Complete genome sequence of Corynebacterium casei LMG S-19264T (=DSM 44701T), isolated from a smear-ripened cheese.</title>
        <authorList>
            <consortium name="US DOE Joint Genome Institute (JGI-PGF)"/>
            <person name="Walter F."/>
            <person name="Albersmeier A."/>
            <person name="Kalinowski J."/>
            <person name="Ruckert C."/>
        </authorList>
    </citation>
    <scope>NUCLEOTIDE SEQUENCE</scope>
    <source>
        <strain evidence="3">CGMCC 1.15371</strain>
    </source>
</reference>
<dbReference type="EMBL" id="BMIR01000004">
    <property type="protein sequence ID" value="GGE34975.1"/>
    <property type="molecule type" value="Genomic_DNA"/>
</dbReference>
<keyword evidence="1" id="KW-0489">Methyltransferase</keyword>